<keyword evidence="1" id="KW-0472">Membrane</keyword>
<feature type="transmembrane region" description="Helical" evidence="1">
    <location>
        <begin position="225"/>
        <end position="246"/>
    </location>
</feature>
<reference evidence="2 3" key="2">
    <citation type="journal article" date="2017" name="Nature">
        <title>The Apostasia genome and the evolution of orchids.</title>
        <authorList>
            <person name="Zhang G.Q."/>
            <person name="Liu K.W."/>
            <person name="Li Z."/>
            <person name="Lohaus R."/>
            <person name="Hsiao Y.Y."/>
            <person name="Niu S.C."/>
            <person name="Wang J.Y."/>
            <person name="Lin Y.C."/>
            <person name="Xu Q."/>
            <person name="Chen L.J."/>
            <person name="Yoshida K."/>
            <person name="Fujiwara S."/>
            <person name="Wang Z.W."/>
            <person name="Zhang Y.Q."/>
            <person name="Mitsuda N."/>
            <person name="Wang M."/>
            <person name="Liu G.H."/>
            <person name="Pecoraro L."/>
            <person name="Huang H.X."/>
            <person name="Xiao X.J."/>
            <person name="Lin M."/>
            <person name="Wu X.Y."/>
            <person name="Wu W.L."/>
            <person name="Chen Y.Y."/>
            <person name="Chang S.B."/>
            <person name="Sakamoto S."/>
            <person name="Ohme-Takagi M."/>
            <person name="Yagi M."/>
            <person name="Zeng S.J."/>
            <person name="Shen C.Y."/>
            <person name="Yeh C.M."/>
            <person name="Luo Y.B."/>
            <person name="Tsai W.C."/>
            <person name="Van de Peer Y."/>
            <person name="Liu Z.J."/>
        </authorList>
    </citation>
    <scope>NUCLEOTIDE SEQUENCE [LARGE SCALE GENOMIC DNA]</scope>
    <source>
        <tissue evidence="2">The whole plant</tissue>
    </source>
</reference>
<keyword evidence="3" id="KW-1185">Reference proteome</keyword>
<name>A0A2I0VUG1_9ASPA</name>
<evidence type="ECO:0000313" key="3">
    <source>
        <dbReference type="Proteomes" id="UP000233837"/>
    </source>
</evidence>
<protein>
    <submittedName>
        <fullName evidence="2">Uncharacterized protein</fullName>
    </submittedName>
</protein>
<evidence type="ECO:0000313" key="2">
    <source>
        <dbReference type="EMBL" id="PKU67040.1"/>
    </source>
</evidence>
<feature type="transmembrane region" description="Helical" evidence="1">
    <location>
        <begin position="6"/>
        <end position="23"/>
    </location>
</feature>
<reference evidence="2 3" key="1">
    <citation type="journal article" date="2016" name="Sci. Rep.">
        <title>The Dendrobium catenatum Lindl. genome sequence provides insights into polysaccharide synthase, floral development and adaptive evolution.</title>
        <authorList>
            <person name="Zhang G.Q."/>
            <person name="Xu Q."/>
            <person name="Bian C."/>
            <person name="Tsai W.C."/>
            <person name="Yeh C.M."/>
            <person name="Liu K.W."/>
            <person name="Yoshida K."/>
            <person name="Zhang L.S."/>
            <person name="Chang S.B."/>
            <person name="Chen F."/>
            <person name="Shi Y."/>
            <person name="Su Y.Y."/>
            <person name="Zhang Y.Q."/>
            <person name="Chen L.J."/>
            <person name="Yin Y."/>
            <person name="Lin M."/>
            <person name="Huang H."/>
            <person name="Deng H."/>
            <person name="Wang Z.W."/>
            <person name="Zhu S.L."/>
            <person name="Zhao X."/>
            <person name="Deng C."/>
            <person name="Niu S.C."/>
            <person name="Huang J."/>
            <person name="Wang M."/>
            <person name="Liu G.H."/>
            <person name="Yang H.J."/>
            <person name="Xiao X.J."/>
            <person name="Hsiao Y.Y."/>
            <person name="Wu W.L."/>
            <person name="Chen Y.Y."/>
            <person name="Mitsuda N."/>
            <person name="Ohme-Takagi M."/>
            <person name="Luo Y.B."/>
            <person name="Van de Peer Y."/>
            <person name="Liu Z.J."/>
        </authorList>
    </citation>
    <scope>NUCLEOTIDE SEQUENCE [LARGE SCALE GENOMIC DNA]</scope>
    <source>
        <tissue evidence="2">The whole plant</tissue>
    </source>
</reference>
<keyword evidence="1" id="KW-0812">Transmembrane</keyword>
<dbReference type="Proteomes" id="UP000233837">
    <property type="component" value="Unassembled WGS sequence"/>
</dbReference>
<feature type="transmembrane region" description="Helical" evidence="1">
    <location>
        <begin position="97"/>
        <end position="118"/>
    </location>
</feature>
<keyword evidence="1" id="KW-1133">Transmembrane helix</keyword>
<organism evidence="2 3">
    <name type="scientific">Dendrobium catenatum</name>
    <dbReference type="NCBI Taxonomy" id="906689"/>
    <lineage>
        <taxon>Eukaryota</taxon>
        <taxon>Viridiplantae</taxon>
        <taxon>Streptophyta</taxon>
        <taxon>Embryophyta</taxon>
        <taxon>Tracheophyta</taxon>
        <taxon>Spermatophyta</taxon>
        <taxon>Magnoliopsida</taxon>
        <taxon>Liliopsida</taxon>
        <taxon>Asparagales</taxon>
        <taxon>Orchidaceae</taxon>
        <taxon>Epidendroideae</taxon>
        <taxon>Malaxideae</taxon>
        <taxon>Dendrobiinae</taxon>
        <taxon>Dendrobium</taxon>
    </lineage>
</organism>
<sequence>MLLLNIYKFHIFMIFCLWVIWVHPLQGYLKLDTTWVYVSFLLQAFINVCCNFNGRNNFDVSSYVWKAGTGRDGWPNLFFVMFFWGTRWSPKWPELLIICQACMRGMLGNCIWLFQVILNYNSLFFMGDLERIVGDNGSLFNCNFCLLRITENLLLMGLKPILYPIINSTAIQVYTLRVYSCMLILLLCFGALHIGFWIANIKDFMNVWPMLISAVLWSSSCAKNFQIYMICCFGYLEGFVCCIYHISVNIGYWRFLCRWFFTDLWRFKISKVVRH</sequence>
<proteinExistence type="predicted"/>
<evidence type="ECO:0000256" key="1">
    <source>
        <dbReference type="SAM" id="Phobius"/>
    </source>
</evidence>
<dbReference type="EMBL" id="KZ503222">
    <property type="protein sequence ID" value="PKU67040.1"/>
    <property type="molecule type" value="Genomic_DNA"/>
</dbReference>
<dbReference type="AlphaFoldDB" id="A0A2I0VUG1"/>
<feature type="transmembrane region" description="Helical" evidence="1">
    <location>
        <begin position="138"/>
        <end position="158"/>
    </location>
</feature>
<feature type="transmembrane region" description="Helical" evidence="1">
    <location>
        <begin position="178"/>
        <end position="199"/>
    </location>
</feature>
<accession>A0A2I0VUG1</accession>
<gene>
    <name evidence="2" type="ORF">MA16_Dca027160</name>
</gene>
<feature type="transmembrane region" description="Helical" evidence="1">
    <location>
        <begin position="35"/>
        <end position="54"/>
    </location>
</feature>